<dbReference type="Proteomes" id="UP000470446">
    <property type="component" value="Unassembled WGS sequence"/>
</dbReference>
<accession>A0A7K3PVM2</accession>
<dbReference type="AlphaFoldDB" id="A0A7K3PVM2"/>
<feature type="non-terminal residue" evidence="2">
    <location>
        <position position="1"/>
    </location>
</feature>
<feature type="non-terminal residue" evidence="2">
    <location>
        <position position="182"/>
    </location>
</feature>
<reference evidence="2 3" key="1">
    <citation type="submission" date="2020-01" db="EMBL/GenBank/DDBJ databases">
        <title>Insect and environment-associated Actinomycetes.</title>
        <authorList>
            <person name="Currrie C."/>
            <person name="Chevrette M."/>
            <person name="Carlson C."/>
            <person name="Stubbendieck R."/>
            <person name="Wendt-Pienkowski E."/>
        </authorList>
    </citation>
    <scope>NUCLEOTIDE SEQUENCE [LARGE SCALE GENOMIC DNA]</scope>
    <source>
        <strain evidence="2 3">SID14163</strain>
    </source>
</reference>
<evidence type="ECO:0000256" key="1">
    <source>
        <dbReference type="SAM" id="MobiDB-lite"/>
    </source>
</evidence>
<protein>
    <submittedName>
        <fullName evidence="2">Uncharacterized protein</fullName>
    </submittedName>
</protein>
<evidence type="ECO:0000313" key="3">
    <source>
        <dbReference type="Proteomes" id="UP000470446"/>
    </source>
</evidence>
<name>A0A7K3PVM2_9ACTN</name>
<dbReference type="RefSeq" id="WP_164249002.1">
    <property type="nucleotide sequence ID" value="NZ_JAAGMA010000852.1"/>
</dbReference>
<feature type="region of interest" description="Disordered" evidence="1">
    <location>
        <begin position="17"/>
        <end position="38"/>
    </location>
</feature>
<evidence type="ECO:0000313" key="2">
    <source>
        <dbReference type="EMBL" id="NEB13381.1"/>
    </source>
</evidence>
<sequence>RAEDAGSTTVVVRVGAGQRIALETDPGQGDPSAPPRIAALPPGGTSSGLPMLPDAATWMLPDLELVRAGAIGADRLHPLVATALAPGLPQGPAAPPRAWDPAAGPRIVDCRGARHRIGLVDGALAALDHEPAETRREELLAALTGTPLPCFQAIDEAHRRPECLPDIRERLNHGDAAGALAV</sequence>
<organism evidence="2 3">
    <name type="scientific">Streptomyces coelicoflavus</name>
    <dbReference type="NCBI Taxonomy" id="285562"/>
    <lineage>
        <taxon>Bacteria</taxon>
        <taxon>Bacillati</taxon>
        <taxon>Actinomycetota</taxon>
        <taxon>Actinomycetes</taxon>
        <taxon>Kitasatosporales</taxon>
        <taxon>Streptomycetaceae</taxon>
        <taxon>Streptomyces</taxon>
    </lineage>
</organism>
<comment type="caution">
    <text evidence="2">The sequence shown here is derived from an EMBL/GenBank/DDBJ whole genome shotgun (WGS) entry which is preliminary data.</text>
</comment>
<proteinExistence type="predicted"/>
<dbReference type="EMBL" id="JAAGMA010000852">
    <property type="protein sequence ID" value="NEB13381.1"/>
    <property type="molecule type" value="Genomic_DNA"/>
</dbReference>
<gene>
    <name evidence="2" type="ORF">G3I32_31865</name>
</gene>